<dbReference type="RefSeq" id="XP_008517798.1">
    <property type="nucleotide sequence ID" value="XM_008519576.2"/>
</dbReference>
<reference evidence="3" key="1">
    <citation type="submission" date="2025-08" db="UniProtKB">
        <authorList>
            <consortium name="RefSeq"/>
        </authorList>
    </citation>
    <scope>IDENTIFICATION</scope>
    <source>
        <tissue evidence="3">Blood</tissue>
    </source>
</reference>
<dbReference type="GeneID" id="103550599"/>
<name>A0ABM2ET82_EQUPR</name>
<feature type="region of interest" description="Disordered" evidence="1">
    <location>
        <begin position="1"/>
        <end position="38"/>
    </location>
</feature>
<dbReference type="Proteomes" id="UP001652662">
    <property type="component" value="Chromosome 25"/>
</dbReference>
<evidence type="ECO:0000313" key="2">
    <source>
        <dbReference type="Proteomes" id="UP001652662"/>
    </source>
</evidence>
<evidence type="ECO:0000313" key="3">
    <source>
        <dbReference type="RefSeq" id="XP_008517798.1"/>
    </source>
</evidence>
<accession>A0ABM2ET82</accession>
<gene>
    <name evidence="3" type="primary">LOC103550599</name>
</gene>
<keyword evidence="2" id="KW-1185">Reference proteome</keyword>
<protein>
    <submittedName>
        <fullName evidence="3">Uncharacterized protein isoform X1</fullName>
    </submittedName>
</protein>
<organism evidence="2 3">
    <name type="scientific">Equus przewalskii</name>
    <name type="common">Przewalski's horse</name>
    <name type="synonym">Equus caballus przewalskii</name>
    <dbReference type="NCBI Taxonomy" id="9798"/>
    <lineage>
        <taxon>Eukaryota</taxon>
        <taxon>Metazoa</taxon>
        <taxon>Chordata</taxon>
        <taxon>Craniata</taxon>
        <taxon>Vertebrata</taxon>
        <taxon>Euteleostomi</taxon>
        <taxon>Mammalia</taxon>
        <taxon>Eutheria</taxon>
        <taxon>Laurasiatheria</taxon>
        <taxon>Perissodactyla</taxon>
        <taxon>Equidae</taxon>
        <taxon>Equus</taxon>
    </lineage>
</organism>
<dbReference type="PANTHER" id="PTHR21292">
    <property type="entry name" value="EXOCYST COMPLEX COMPONENT SEC6-RELATED"/>
    <property type="match status" value="1"/>
</dbReference>
<proteinExistence type="predicted"/>
<sequence length="611" mass="70368">MERPKTTVCWGKKKSRQKEEENELQEILPSEPQQPKDRFSKFSGWLMKVPRKRKPDTAIHQKETPKDFQKLVQKGQFLEACQSISELSQEGQDCGLQYKVVAESMWQVIKEALGGIGYSQKLELKLQAVVATVEWVEDNPQSWEASALEDGGVAFWGSHLERLLRTDAEDQLPTMKPSTQLRPYLKELDKAVGHSLGSQRAGRMGAPLWEIYRTCFQEVLLSRLSELPSSYSHDREAYFELYNWGKTTLFGQLGREMLQRVGPTSQKSMAGNLLDSMMFITWIFQMQEKLVGLIQEELKKCLENVLICDQKKWTESASSVFLEIYQLLKEAVDAVRHIGPSVTRRVQAMVLETFSKFLESYKDKAEVFIQQNASDHTFPELHVLENCCILRKTWWWLSRAHVPWARLDPAVQGAIKGIEDHGRDHLLPRVRALCQSLLSCHFGEKNKDLVQSLRSLWQSLEHCPNMHPTPTYESLVRSLNMVVFGEYVQALAAYLRRLVPRTSGHLRDQVETDIWKLGTTFREHRGPALDNLQEYILQLSESRDRQTVDQRLASFSDSFPGYLSRQGRSTAVEEETAIRGRSSFCCRLLQNLRRLGACWHRCCPSRRGCEL</sequence>
<dbReference type="PANTHER" id="PTHR21292:SF1">
    <property type="entry name" value="EXOCYST COMPLEX COMPONENT 3"/>
    <property type="match status" value="1"/>
</dbReference>
<dbReference type="InterPro" id="IPR010326">
    <property type="entry name" value="EXOC3/Sec6"/>
</dbReference>
<evidence type="ECO:0000256" key="1">
    <source>
        <dbReference type="SAM" id="MobiDB-lite"/>
    </source>
</evidence>